<reference evidence="8 9" key="1">
    <citation type="journal article" date="2012" name="J. Bacteriol.">
        <title>Genome sequence of benzo(a)pyrene-degrading bacterium Novosphingobium pentaromativorans US6-1.</title>
        <authorList>
            <person name="Luo Y.R."/>
            <person name="Kang S.G."/>
            <person name="Kim S.J."/>
            <person name="Kim M.R."/>
            <person name="Li N."/>
            <person name="Lee J.H."/>
            <person name="Kwon K.K."/>
        </authorList>
    </citation>
    <scope>NUCLEOTIDE SEQUENCE [LARGE SCALE GENOMIC DNA]</scope>
    <source>
        <strain evidence="8 9">US6-1</strain>
    </source>
</reference>
<evidence type="ECO:0000313" key="8">
    <source>
        <dbReference type="EMBL" id="EHJ61921.1"/>
    </source>
</evidence>
<dbReference type="InterPro" id="IPR005565">
    <property type="entry name" value="Hemolysn_activator_HlyB_C"/>
</dbReference>
<evidence type="ECO:0000259" key="7">
    <source>
        <dbReference type="Pfam" id="PF08479"/>
    </source>
</evidence>
<proteinExistence type="predicted"/>
<evidence type="ECO:0000259" key="6">
    <source>
        <dbReference type="Pfam" id="PF03865"/>
    </source>
</evidence>
<dbReference type="InterPro" id="IPR051544">
    <property type="entry name" value="TPS_OM_transporter"/>
</dbReference>
<dbReference type="GO" id="GO:0098046">
    <property type="term" value="C:type V protein secretion system complex"/>
    <property type="evidence" value="ECO:0007669"/>
    <property type="project" value="TreeGrafter"/>
</dbReference>
<protein>
    <submittedName>
        <fullName evidence="8">Hemolysin activation/secretion protein-like protein</fullName>
    </submittedName>
</protein>
<dbReference type="Pfam" id="PF08479">
    <property type="entry name" value="POTRA_2"/>
    <property type="match status" value="1"/>
</dbReference>
<dbReference type="AlphaFoldDB" id="G6EA64"/>
<dbReference type="InterPro" id="IPR013686">
    <property type="entry name" value="Polypept-transport_assoc_ShlB"/>
</dbReference>
<feature type="compositionally biased region" description="Basic and acidic residues" evidence="4">
    <location>
        <begin position="31"/>
        <end position="40"/>
    </location>
</feature>
<evidence type="ECO:0000256" key="3">
    <source>
        <dbReference type="ARBA" id="ARBA00023237"/>
    </source>
</evidence>
<keyword evidence="1" id="KW-0472">Membrane</keyword>
<dbReference type="KEGG" id="npn:JI59_13935"/>
<dbReference type="PANTHER" id="PTHR34597">
    <property type="entry name" value="SLR1661 PROTEIN"/>
    <property type="match status" value="1"/>
</dbReference>
<feature type="compositionally biased region" description="Low complexity" evidence="4">
    <location>
        <begin position="18"/>
        <end position="29"/>
    </location>
</feature>
<feature type="domain" description="Haemolysin activator HlyB C-terminal" evidence="6">
    <location>
        <begin position="385"/>
        <end position="536"/>
    </location>
</feature>
<dbReference type="eggNOG" id="COG2831">
    <property type="taxonomic scope" value="Bacteria"/>
</dbReference>
<feature type="region of interest" description="Disordered" evidence="4">
    <location>
        <begin position="18"/>
        <end position="46"/>
    </location>
</feature>
<keyword evidence="1" id="KW-1134">Transmembrane beta strand</keyword>
<dbReference type="GO" id="GO:0046819">
    <property type="term" value="P:protein secretion by the type V secretion system"/>
    <property type="evidence" value="ECO:0007669"/>
    <property type="project" value="TreeGrafter"/>
</dbReference>
<evidence type="ECO:0000313" key="9">
    <source>
        <dbReference type="Proteomes" id="UP000004030"/>
    </source>
</evidence>
<evidence type="ECO:0000256" key="1">
    <source>
        <dbReference type="ARBA" id="ARBA00022452"/>
    </source>
</evidence>
<keyword evidence="3" id="KW-0998">Cell outer membrane</keyword>
<keyword evidence="2" id="KW-0812">Transmembrane</keyword>
<feature type="chain" id="PRO_5003488247" evidence="5">
    <location>
        <begin position="19"/>
        <end position="582"/>
    </location>
</feature>
<feature type="domain" description="Polypeptide-transport-associated ShlB-type" evidence="7">
    <location>
        <begin position="75"/>
        <end position="145"/>
    </location>
</feature>
<accession>G6EA64</accession>
<dbReference type="Gene3D" id="2.40.160.50">
    <property type="entry name" value="membrane protein fhac: a member of the omp85/tpsb transporter family"/>
    <property type="match status" value="1"/>
</dbReference>
<dbReference type="PATRIC" id="fig|1088721.3.peg.1218"/>
<dbReference type="STRING" id="1088721.JI59_13935"/>
<dbReference type="Pfam" id="PF03865">
    <property type="entry name" value="ShlB"/>
    <property type="match status" value="1"/>
</dbReference>
<feature type="signal peptide" evidence="5">
    <location>
        <begin position="1"/>
        <end position="18"/>
    </location>
</feature>
<gene>
    <name evidence="8" type="ORF">NSU_1235</name>
</gene>
<dbReference type="PANTHER" id="PTHR34597:SF6">
    <property type="entry name" value="BLR6126 PROTEIN"/>
    <property type="match status" value="1"/>
</dbReference>
<dbReference type="GO" id="GO:0008320">
    <property type="term" value="F:protein transmembrane transporter activity"/>
    <property type="evidence" value="ECO:0007669"/>
    <property type="project" value="TreeGrafter"/>
</dbReference>
<name>G6EA64_9SPHN</name>
<keyword evidence="9" id="KW-1185">Reference proteome</keyword>
<keyword evidence="5" id="KW-0732">Signal</keyword>
<dbReference type="Gene3D" id="3.10.20.310">
    <property type="entry name" value="membrane protein fhac"/>
    <property type="match status" value="1"/>
</dbReference>
<dbReference type="EMBL" id="AGFM01000014">
    <property type="protein sequence ID" value="EHJ61921.1"/>
    <property type="molecule type" value="Genomic_DNA"/>
</dbReference>
<evidence type="ECO:0000256" key="2">
    <source>
        <dbReference type="ARBA" id="ARBA00022692"/>
    </source>
</evidence>
<evidence type="ECO:0000256" key="5">
    <source>
        <dbReference type="SAM" id="SignalP"/>
    </source>
</evidence>
<dbReference type="Proteomes" id="UP000004030">
    <property type="component" value="Unassembled WGS sequence"/>
</dbReference>
<organism evidence="8 9">
    <name type="scientific">Novosphingobium pentaromativorans US6-1</name>
    <dbReference type="NCBI Taxonomy" id="1088721"/>
    <lineage>
        <taxon>Bacteria</taxon>
        <taxon>Pseudomonadati</taxon>
        <taxon>Pseudomonadota</taxon>
        <taxon>Alphaproteobacteria</taxon>
        <taxon>Sphingomonadales</taxon>
        <taxon>Sphingomonadaceae</taxon>
        <taxon>Novosphingobium</taxon>
    </lineage>
</organism>
<evidence type="ECO:0000256" key="4">
    <source>
        <dbReference type="SAM" id="MobiDB-lite"/>
    </source>
</evidence>
<comment type="caution">
    <text evidence="8">The sequence shown here is derived from an EMBL/GenBank/DDBJ whole genome shotgun (WGS) entry which is preliminary data.</text>
</comment>
<sequence>MMLGPAIAAAAFPLAARAQTAAPTPQPQTRESLDPGRVLDRLPAPRPRLEVESQIERGPCPLADPAFAQTRVTFARVNFAHLEAVDPSVLDDTWSDMAGQDLPVAALCEVRDRAATALREMGYLAAVQIPPQRIEKGGQVQMDVLVARLVEVQVRGDVGANDKAIAAHLAQLTEQPWFNTHVAERQLLLLGDMPGYQVRLTLKPARGAPGEVIGDVLVRREPFELVGGVQNLGSKANGREGGFIQATFNGVTGLADRTTVSLFNTFDFKEQTVLQATHDFALGTSGLRVGGSLLWGRSEPSGALPFESDTVAADIGVSYPLIRKRAVSVKAAGGLEIVNQDIDFATTPLTRDHLRVLYARLAADTADGASLVGHGGYTAAEPRWRLGVQVEARHGLDALGASRDCSPLSNCLTPHVPISNLLADPSAFVLRAEATAEFRPVPRLALAVSPRAQYSPDRMLSYEQFSIGNYTVGRGFDPGTVLGDSGIGSSFELRYGSIARAVDKALAVQPYAFLDAARAWRHGSDGQSAYSAGGGLRARWGGKIDANLSFAVPLRRAGFQQERGDIRVLFTIRARLWPQDPS</sequence>